<dbReference type="InterPro" id="IPR035906">
    <property type="entry name" value="MetI-like_sf"/>
</dbReference>
<feature type="domain" description="ABC transmembrane type-1" evidence="11">
    <location>
        <begin position="133"/>
        <end position="335"/>
    </location>
</feature>
<comment type="subcellular location">
    <subcellularLocation>
        <location evidence="1 9">Cell membrane</location>
        <topology evidence="1 9">Multi-pass membrane protein</topology>
    </subcellularLocation>
</comment>
<evidence type="ECO:0000256" key="4">
    <source>
        <dbReference type="ARBA" id="ARBA00022692"/>
    </source>
</evidence>
<keyword evidence="6" id="KW-0653">Protein transport</keyword>
<dbReference type="CDD" id="cd06261">
    <property type="entry name" value="TM_PBP2"/>
    <property type="match status" value="1"/>
</dbReference>
<proteinExistence type="inferred from homology"/>
<dbReference type="PANTHER" id="PTHR43386">
    <property type="entry name" value="OLIGOPEPTIDE TRANSPORT SYSTEM PERMEASE PROTEIN APPC"/>
    <property type="match status" value="1"/>
</dbReference>
<feature type="transmembrane region" description="Helical" evidence="9">
    <location>
        <begin position="315"/>
        <end position="335"/>
    </location>
</feature>
<accession>A0A2S0MR79</accession>
<gene>
    <name evidence="12" type="ORF">C6Y53_11525</name>
</gene>
<organism evidence="12 13">
    <name type="scientific">Pukyongiella litopenaei</name>
    <dbReference type="NCBI Taxonomy" id="2605946"/>
    <lineage>
        <taxon>Bacteria</taxon>
        <taxon>Pseudomonadati</taxon>
        <taxon>Pseudomonadota</taxon>
        <taxon>Alphaproteobacteria</taxon>
        <taxon>Rhodobacterales</taxon>
        <taxon>Paracoccaceae</taxon>
        <taxon>Pukyongiella</taxon>
    </lineage>
</organism>
<dbReference type="InterPro" id="IPR000515">
    <property type="entry name" value="MetI-like"/>
</dbReference>
<name>A0A2S0MR79_9RHOB</name>
<dbReference type="GO" id="GO:0005886">
    <property type="term" value="C:plasma membrane"/>
    <property type="evidence" value="ECO:0007669"/>
    <property type="project" value="UniProtKB-SubCell"/>
</dbReference>
<keyword evidence="5" id="KW-0571">Peptide transport</keyword>
<feature type="transmembrane region" description="Helical" evidence="9">
    <location>
        <begin position="259"/>
        <end position="277"/>
    </location>
</feature>
<dbReference type="InterPro" id="IPR050366">
    <property type="entry name" value="BP-dependent_transpt_permease"/>
</dbReference>
<sequence length="350" mass="36967">MADTDQDAAAPDRVRPLPGQPQCATGEGAVRRVLRWLAEDRSSLAAAATLLIVLAVTLLAPVYADKISGRDPFRSQSGATVVLDGVPVQVIQQSTEGLGLGVTPIGPTWKPGPYFLGADMQGRDVMSRVLYGGQASLIVASAAAIVTLTLAASIGICAGFFGGWVDWVVSHLLDVLWAFPVYLFAISLAIVLLTADLHVGPIVISATSLWVPILIVGIIYVPYVARPIRGQVLALREVEFVKAAVGLGIPTHRILLLDILPNVATSIMVFLPMMIALNIGTESALSFLSLGVQPPGASWGTVIRDGQSLIYTRPWVAIAPGIMVIITIAALNVLGDGMRQAFDPRAQLRG</sequence>
<evidence type="ECO:0000313" key="12">
    <source>
        <dbReference type="EMBL" id="AVO38261.1"/>
    </source>
</evidence>
<reference evidence="13" key="1">
    <citation type="submission" date="2018-03" db="EMBL/GenBank/DDBJ databases">
        <title>Genomic analysis of the strain SH-1 isolated from shrimp intestine.</title>
        <authorList>
            <person name="Kim Y.-S."/>
            <person name="Kim S.-E."/>
            <person name="Kim K.-H."/>
        </authorList>
    </citation>
    <scope>NUCLEOTIDE SEQUENCE [LARGE SCALE GENOMIC DNA]</scope>
    <source>
        <strain evidence="13">SH-1</strain>
    </source>
</reference>
<comment type="similarity">
    <text evidence="9">Belongs to the binding-protein-dependent transport system permease family.</text>
</comment>
<feature type="transmembrane region" description="Helical" evidence="9">
    <location>
        <begin position="137"/>
        <end position="163"/>
    </location>
</feature>
<keyword evidence="7 9" id="KW-1133">Transmembrane helix</keyword>
<dbReference type="PROSITE" id="PS50928">
    <property type="entry name" value="ABC_TM1"/>
    <property type="match status" value="1"/>
</dbReference>
<keyword evidence="13" id="KW-1185">Reference proteome</keyword>
<dbReference type="Pfam" id="PF00528">
    <property type="entry name" value="BPD_transp_1"/>
    <property type="match status" value="1"/>
</dbReference>
<evidence type="ECO:0000256" key="9">
    <source>
        <dbReference type="RuleBase" id="RU363032"/>
    </source>
</evidence>
<feature type="transmembrane region" description="Helical" evidence="9">
    <location>
        <begin position="44"/>
        <end position="64"/>
    </location>
</feature>
<evidence type="ECO:0000259" key="11">
    <source>
        <dbReference type="PROSITE" id="PS50928"/>
    </source>
</evidence>
<dbReference type="EMBL" id="CP027665">
    <property type="protein sequence ID" value="AVO38261.1"/>
    <property type="molecule type" value="Genomic_DNA"/>
</dbReference>
<keyword evidence="2 9" id="KW-0813">Transport</keyword>
<protein>
    <submittedName>
        <fullName evidence="12">ABC transporter permease</fullName>
    </submittedName>
</protein>
<dbReference type="GO" id="GO:0015833">
    <property type="term" value="P:peptide transport"/>
    <property type="evidence" value="ECO:0007669"/>
    <property type="project" value="UniProtKB-KW"/>
</dbReference>
<feature type="transmembrane region" description="Helical" evidence="9">
    <location>
        <begin position="202"/>
        <end position="223"/>
    </location>
</feature>
<evidence type="ECO:0000256" key="3">
    <source>
        <dbReference type="ARBA" id="ARBA00022475"/>
    </source>
</evidence>
<evidence type="ECO:0000256" key="1">
    <source>
        <dbReference type="ARBA" id="ARBA00004651"/>
    </source>
</evidence>
<evidence type="ECO:0000256" key="2">
    <source>
        <dbReference type="ARBA" id="ARBA00022448"/>
    </source>
</evidence>
<keyword evidence="3" id="KW-1003">Cell membrane</keyword>
<feature type="transmembrane region" description="Helical" evidence="9">
    <location>
        <begin position="175"/>
        <end position="195"/>
    </location>
</feature>
<dbReference type="GO" id="GO:0015031">
    <property type="term" value="P:protein transport"/>
    <property type="evidence" value="ECO:0007669"/>
    <property type="project" value="UniProtKB-KW"/>
</dbReference>
<feature type="region of interest" description="Disordered" evidence="10">
    <location>
        <begin position="1"/>
        <end position="22"/>
    </location>
</feature>
<evidence type="ECO:0000256" key="7">
    <source>
        <dbReference type="ARBA" id="ARBA00022989"/>
    </source>
</evidence>
<dbReference type="Gene3D" id="1.10.3720.10">
    <property type="entry name" value="MetI-like"/>
    <property type="match status" value="1"/>
</dbReference>
<dbReference type="RefSeq" id="WP_106472575.1">
    <property type="nucleotide sequence ID" value="NZ_CP027665.1"/>
</dbReference>
<dbReference type="GO" id="GO:0055085">
    <property type="term" value="P:transmembrane transport"/>
    <property type="evidence" value="ECO:0007669"/>
    <property type="project" value="InterPro"/>
</dbReference>
<evidence type="ECO:0000256" key="8">
    <source>
        <dbReference type="ARBA" id="ARBA00023136"/>
    </source>
</evidence>
<dbReference type="KEGG" id="thas:C6Y53_11525"/>
<dbReference type="PANTHER" id="PTHR43386:SF1">
    <property type="entry name" value="D,D-DIPEPTIDE TRANSPORT SYSTEM PERMEASE PROTEIN DDPC-RELATED"/>
    <property type="match status" value="1"/>
</dbReference>
<keyword evidence="4 9" id="KW-0812">Transmembrane</keyword>
<evidence type="ECO:0000256" key="5">
    <source>
        <dbReference type="ARBA" id="ARBA00022856"/>
    </source>
</evidence>
<keyword evidence="8 9" id="KW-0472">Membrane</keyword>
<evidence type="ECO:0000256" key="10">
    <source>
        <dbReference type="SAM" id="MobiDB-lite"/>
    </source>
</evidence>
<dbReference type="SUPFAM" id="SSF161098">
    <property type="entry name" value="MetI-like"/>
    <property type="match status" value="1"/>
</dbReference>
<evidence type="ECO:0000256" key="6">
    <source>
        <dbReference type="ARBA" id="ARBA00022927"/>
    </source>
</evidence>
<dbReference type="AlphaFoldDB" id="A0A2S0MR79"/>
<evidence type="ECO:0000313" key="13">
    <source>
        <dbReference type="Proteomes" id="UP000237655"/>
    </source>
</evidence>
<dbReference type="Proteomes" id="UP000237655">
    <property type="component" value="Chromosome"/>
</dbReference>